<evidence type="ECO:0000313" key="1">
    <source>
        <dbReference type="EMBL" id="BCZ85365.1"/>
    </source>
</evidence>
<protein>
    <submittedName>
        <fullName evidence="1">Uncharacterized protein</fullName>
    </submittedName>
</protein>
<keyword evidence="1" id="KW-0614">Plasmid</keyword>
<accession>A0ABM7U2E0</accession>
<reference evidence="1 2" key="1">
    <citation type="journal article" date="2022" name="Front. Microbiol.">
        <title>Identification and characterization of a novel class of self-sufficient cytochrome P450 hydroxylase involved in cyclohexanecarboxylate degradation in Paraburkholderia terrae strain KU-64.</title>
        <authorList>
            <person name="Yamamoto T."/>
            <person name="Hasegawa Y."/>
            <person name="Iwaki H."/>
        </authorList>
    </citation>
    <scope>NUCLEOTIDE SEQUENCE [LARGE SCALE GENOMIC DNA]</scope>
    <source>
        <strain evidence="1 2">KU-64</strain>
    </source>
</reference>
<evidence type="ECO:0000313" key="2">
    <source>
        <dbReference type="Proteomes" id="UP001319874"/>
    </source>
</evidence>
<gene>
    <name evidence="1" type="ORF">PTKU64_90400</name>
</gene>
<name>A0ABM7U2E0_9BURK</name>
<organism evidence="1 2">
    <name type="scientific">Paraburkholderia terrae</name>
    <dbReference type="NCBI Taxonomy" id="311230"/>
    <lineage>
        <taxon>Bacteria</taxon>
        <taxon>Pseudomonadati</taxon>
        <taxon>Pseudomonadota</taxon>
        <taxon>Betaproteobacteria</taxon>
        <taxon>Burkholderiales</taxon>
        <taxon>Burkholderiaceae</taxon>
        <taxon>Paraburkholderia</taxon>
    </lineage>
</organism>
<geneLocation type="plasmid" evidence="1 2">
    <name>pPT365</name>
</geneLocation>
<dbReference type="EMBL" id="AP024959">
    <property type="protein sequence ID" value="BCZ85365.1"/>
    <property type="molecule type" value="Genomic_DNA"/>
</dbReference>
<keyword evidence="2" id="KW-1185">Reference proteome</keyword>
<sequence length="71" mass="7658">MVNPSGAIATDGTVDDVTISDIEKEGVVRLRKIPGCGAHRGLTWDPFSLVLAEQFPAQDRHGREHAFTVNG</sequence>
<dbReference type="Proteomes" id="UP001319874">
    <property type="component" value="Plasmid pPT365"/>
</dbReference>
<proteinExistence type="predicted"/>